<reference evidence="3 4" key="1">
    <citation type="submission" date="2019-02" db="EMBL/GenBank/DDBJ databases">
        <title>Deep-cultivation of Planctomycetes and their phenomic and genomic characterization uncovers novel biology.</title>
        <authorList>
            <person name="Wiegand S."/>
            <person name="Jogler M."/>
            <person name="Boedeker C."/>
            <person name="Pinto D."/>
            <person name="Vollmers J."/>
            <person name="Rivas-Marin E."/>
            <person name="Kohn T."/>
            <person name="Peeters S.H."/>
            <person name="Heuer A."/>
            <person name="Rast P."/>
            <person name="Oberbeckmann S."/>
            <person name="Bunk B."/>
            <person name="Jeske O."/>
            <person name="Meyerdierks A."/>
            <person name="Storesund J.E."/>
            <person name="Kallscheuer N."/>
            <person name="Luecker S."/>
            <person name="Lage O.M."/>
            <person name="Pohl T."/>
            <person name="Merkel B.J."/>
            <person name="Hornburger P."/>
            <person name="Mueller R.-W."/>
            <person name="Bruemmer F."/>
            <person name="Labrenz M."/>
            <person name="Spormann A.M."/>
            <person name="Op Den Camp H."/>
            <person name="Overmann J."/>
            <person name="Amann R."/>
            <person name="Jetten M.S.M."/>
            <person name="Mascher T."/>
            <person name="Medema M.H."/>
            <person name="Devos D.P."/>
            <person name="Kaster A.-K."/>
            <person name="Ovreas L."/>
            <person name="Rohde M."/>
            <person name="Galperin M.Y."/>
            <person name="Jogler C."/>
        </authorList>
    </citation>
    <scope>NUCLEOTIDE SEQUENCE [LARGE SCALE GENOMIC DNA]</scope>
    <source>
        <strain evidence="3 4">Pla144</strain>
    </source>
</reference>
<dbReference type="Gene3D" id="3.60.40.10">
    <property type="entry name" value="PPM-type phosphatase domain"/>
    <property type="match status" value="1"/>
</dbReference>
<dbReference type="Proteomes" id="UP000318437">
    <property type="component" value="Unassembled WGS sequence"/>
</dbReference>
<dbReference type="SMART" id="SM00331">
    <property type="entry name" value="PP2C_SIG"/>
    <property type="match status" value="1"/>
</dbReference>
<proteinExistence type="predicted"/>
<evidence type="ECO:0000259" key="2">
    <source>
        <dbReference type="SMART" id="SM00331"/>
    </source>
</evidence>
<dbReference type="InterPro" id="IPR052016">
    <property type="entry name" value="Bact_Sigma-Reg"/>
</dbReference>
<keyword evidence="1" id="KW-0378">Hydrolase</keyword>
<dbReference type="Pfam" id="PF07228">
    <property type="entry name" value="SpoIIE"/>
    <property type="match status" value="1"/>
</dbReference>
<feature type="domain" description="PPM-type phosphatase" evidence="2">
    <location>
        <begin position="35"/>
        <end position="259"/>
    </location>
</feature>
<comment type="caution">
    <text evidence="3">The sequence shown here is derived from an EMBL/GenBank/DDBJ whole genome shotgun (WGS) entry which is preliminary data.</text>
</comment>
<dbReference type="RefSeq" id="WP_146448863.1">
    <property type="nucleotide sequence ID" value="NZ_SJPS01000001.1"/>
</dbReference>
<organism evidence="3 4">
    <name type="scientific">Bythopirellula polymerisocia</name>
    <dbReference type="NCBI Taxonomy" id="2528003"/>
    <lineage>
        <taxon>Bacteria</taxon>
        <taxon>Pseudomonadati</taxon>
        <taxon>Planctomycetota</taxon>
        <taxon>Planctomycetia</taxon>
        <taxon>Pirellulales</taxon>
        <taxon>Lacipirellulaceae</taxon>
        <taxon>Bythopirellula</taxon>
    </lineage>
</organism>
<name>A0A5C6D1B5_9BACT</name>
<dbReference type="PANTHER" id="PTHR43156:SF2">
    <property type="entry name" value="STAGE II SPORULATION PROTEIN E"/>
    <property type="match status" value="1"/>
</dbReference>
<keyword evidence="4" id="KW-1185">Reference proteome</keyword>
<protein>
    <submittedName>
        <fullName evidence="3">Stage II sporulation protein E (SpoIIE)</fullName>
    </submittedName>
</protein>
<dbReference type="GO" id="GO:0016791">
    <property type="term" value="F:phosphatase activity"/>
    <property type="evidence" value="ECO:0007669"/>
    <property type="project" value="TreeGrafter"/>
</dbReference>
<gene>
    <name evidence="3" type="ORF">Pla144_13160</name>
</gene>
<dbReference type="InterPro" id="IPR001932">
    <property type="entry name" value="PPM-type_phosphatase-like_dom"/>
</dbReference>
<dbReference type="OrthoDB" id="9811749at2"/>
<sequence length="287" mass="32274">MTTVTLTNENESSLECMEVWGGNGSRKNHFVRPGLDVWIHSQAVSSSAAGGSDLYLLSSCSSGRITRMMVADVCSQGSHFAELAEEIRELMKRNINTIRQTRVVREISRRLVESSRHGCIATALIGTYFAPTRKLVLCNTGNPPPLLYRAAHQEWSVLKQVPQNTTEIHKSFMVSDFEEYQCFETQLDVGDMLLSFSNALTECFSKDGRIIGMQGLEERVRHLDPRRPGELVAALTEELKQEHPDNLAIDDSTVLLWQVTKTSVPWRDNLLAPLRYFQGATDKTNIE</sequence>
<dbReference type="PANTHER" id="PTHR43156">
    <property type="entry name" value="STAGE II SPORULATION PROTEIN E-RELATED"/>
    <property type="match status" value="1"/>
</dbReference>
<accession>A0A5C6D1B5</accession>
<evidence type="ECO:0000256" key="1">
    <source>
        <dbReference type="ARBA" id="ARBA00022801"/>
    </source>
</evidence>
<evidence type="ECO:0000313" key="4">
    <source>
        <dbReference type="Proteomes" id="UP000318437"/>
    </source>
</evidence>
<dbReference type="EMBL" id="SJPS01000001">
    <property type="protein sequence ID" value="TWU30528.1"/>
    <property type="molecule type" value="Genomic_DNA"/>
</dbReference>
<dbReference type="InterPro" id="IPR036457">
    <property type="entry name" value="PPM-type-like_dom_sf"/>
</dbReference>
<dbReference type="AlphaFoldDB" id="A0A5C6D1B5"/>
<evidence type="ECO:0000313" key="3">
    <source>
        <dbReference type="EMBL" id="TWU30528.1"/>
    </source>
</evidence>